<name>A0AAV9W3A0_9PEZI</name>
<evidence type="ECO:0000313" key="4">
    <source>
        <dbReference type="EMBL" id="KAK6501416.1"/>
    </source>
</evidence>
<dbReference type="InterPro" id="IPR001509">
    <property type="entry name" value="Epimerase_deHydtase"/>
</dbReference>
<reference evidence="4 5" key="1">
    <citation type="submission" date="2023-08" db="EMBL/GenBank/DDBJ databases">
        <authorList>
            <person name="Palmer J.M."/>
        </authorList>
    </citation>
    <scope>NUCLEOTIDE SEQUENCE [LARGE SCALE GENOMIC DNA]</scope>
    <source>
        <strain evidence="4 5">TWF481</strain>
    </source>
</reference>
<comment type="similarity">
    <text evidence="2">Belongs to the NAD(P)-dependent epimerase/dehydratase family. Dihydroflavonol-4-reductase subfamily.</text>
</comment>
<dbReference type="PANTHER" id="PTHR10366">
    <property type="entry name" value="NAD DEPENDENT EPIMERASE/DEHYDRATASE"/>
    <property type="match status" value="1"/>
</dbReference>
<dbReference type="Pfam" id="PF01370">
    <property type="entry name" value="Epimerase"/>
    <property type="match status" value="1"/>
</dbReference>
<comment type="caution">
    <text evidence="4">The sequence shown here is derived from an EMBL/GenBank/DDBJ whole genome shotgun (WGS) entry which is preliminary data.</text>
</comment>
<evidence type="ECO:0000259" key="3">
    <source>
        <dbReference type="Pfam" id="PF01370"/>
    </source>
</evidence>
<feature type="domain" description="NAD-dependent epimerase/dehydratase" evidence="3">
    <location>
        <begin position="42"/>
        <end position="303"/>
    </location>
</feature>
<keyword evidence="5" id="KW-1185">Reference proteome</keyword>
<dbReference type="GO" id="GO:0016616">
    <property type="term" value="F:oxidoreductase activity, acting on the CH-OH group of donors, NAD or NADP as acceptor"/>
    <property type="evidence" value="ECO:0007669"/>
    <property type="project" value="TreeGrafter"/>
</dbReference>
<dbReference type="SUPFAM" id="SSF51735">
    <property type="entry name" value="NAD(P)-binding Rossmann-fold domains"/>
    <property type="match status" value="1"/>
</dbReference>
<evidence type="ECO:0000313" key="5">
    <source>
        <dbReference type="Proteomes" id="UP001370758"/>
    </source>
</evidence>
<dbReference type="AlphaFoldDB" id="A0AAV9W3A0"/>
<dbReference type="InterPro" id="IPR050425">
    <property type="entry name" value="NAD(P)_dehydrat-like"/>
</dbReference>
<dbReference type="InterPro" id="IPR036291">
    <property type="entry name" value="NAD(P)-bd_dom_sf"/>
</dbReference>
<proteinExistence type="inferred from homology"/>
<evidence type="ECO:0000256" key="1">
    <source>
        <dbReference type="ARBA" id="ARBA00023002"/>
    </source>
</evidence>
<protein>
    <submittedName>
        <fullName evidence="4">Methylglyoxal reductase (NADPH-dependent) gre2, variant 2</fullName>
    </submittedName>
</protein>
<sequence>MTTPPKGGLILVTGVTGYVRSIDPPIASSEKYFPELTKIIQIASWTALKLLEQGYKVRGTARTLSKAEYLKTGPFAKYASNFEIAEVADLEDDGAFNEAVKGVDGIAHIASPFHYRVADAYVDLINPAVNGTVNLLKAAKEFAGPHLKRVVITSSFAAIVEPQEPGHTFDETQWNQHSVNLAEAFKADPTNPSKQIPANEAYRASKALAERSLWDFVKTEKPSFEVAAINPVFVFGPVIHSVKDAESINTSVFLLYKYIAGLNPKVEEGAAPKAFVDVRDVADAHVRALEVEEAKGQRFLNVGGPFTWGEVVEVLRKHNKLTKNDYPPTGEVVPTYGYNTTKSKEVLGLKYTSLEDSVLATADSVEAFL</sequence>
<gene>
    <name evidence="4" type="primary">GRE2_1</name>
    <name evidence="4" type="ORF">TWF481_009255</name>
</gene>
<organism evidence="4 5">
    <name type="scientific">Arthrobotrys musiformis</name>
    <dbReference type="NCBI Taxonomy" id="47236"/>
    <lineage>
        <taxon>Eukaryota</taxon>
        <taxon>Fungi</taxon>
        <taxon>Dikarya</taxon>
        <taxon>Ascomycota</taxon>
        <taxon>Pezizomycotina</taxon>
        <taxon>Orbiliomycetes</taxon>
        <taxon>Orbiliales</taxon>
        <taxon>Orbiliaceae</taxon>
        <taxon>Arthrobotrys</taxon>
    </lineage>
</organism>
<dbReference type="Proteomes" id="UP001370758">
    <property type="component" value="Unassembled WGS sequence"/>
</dbReference>
<evidence type="ECO:0000256" key="2">
    <source>
        <dbReference type="ARBA" id="ARBA00023445"/>
    </source>
</evidence>
<accession>A0AAV9W3A0</accession>
<dbReference type="PANTHER" id="PTHR10366:SF562">
    <property type="entry name" value="ALDEHYDE REDUCTASE II (AFU_ORTHOLOGUE AFUA_1G11360)"/>
    <property type="match status" value="1"/>
</dbReference>
<keyword evidence="1" id="KW-0560">Oxidoreductase</keyword>
<dbReference type="EMBL" id="JAVHJL010000006">
    <property type="protein sequence ID" value="KAK6501416.1"/>
    <property type="molecule type" value="Genomic_DNA"/>
</dbReference>
<dbReference type="Gene3D" id="3.40.50.720">
    <property type="entry name" value="NAD(P)-binding Rossmann-like Domain"/>
    <property type="match status" value="1"/>
</dbReference>